<evidence type="ECO:0000256" key="3">
    <source>
        <dbReference type="ARBA" id="ARBA00005115"/>
    </source>
</evidence>
<dbReference type="InterPro" id="IPR029055">
    <property type="entry name" value="Ntn_hydrolases_N"/>
</dbReference>
<dbReference type="Pfam" id="PF01019">
    <property type="entry name" value="G_glu_transpept"/>
    <property type="match status" value="1"/>
</dbReference>
<evidence type="ECO:0000256" key="11">
    <source>
        <dbReference type="PIRSR" id="PIRSR600101-1"/>
    </source>
</evidence>
<feature type="compositionally biased region" description="Polar residues" evidence="14">
    <location>
        <begin position="28"/>
        <end position="38"/>
    </location>
</feature>
<feature type="transmembrane region" description="Helical" evidence="15">
    <location>
        <begin position="72"/>
        <end position="93"/>
    </location>
</feature>
<comment type="caution">
    <text evidence="16">The sequence shown here is derived from an EMBL/GenBank/DDBJ whole genome shotgun (WGS) entry which is preliminary data.</text>
</comment>
<proteinExistence type="inferred from homology"/>
<dbReference type="InParanoid" id="A0A1Y1UA00"/>
<keyword evidence="5" id="KW-0645">Protease</keyword>
<dbReference type="FunFam" id="1.10.246.130:FF:000005">
    <property type="entry name" value="Gamma-glutamyltranspeptidase 1, putative"/>
    <property type="match status" value="1"/>
</dbReference>
<dbReference type="InterPro" id="IPR043137">
    <property type="entry name" value="GGT_ssub_C"/>
</dbReference>
<dbReference type="PANTHER" id="PTHR11686:SF9">
    <property type="entry name" value="RE13973P"/>
    <property type="match status" value="1"/>
</dbReference>
<dbReference type="GO" id="GO:0006508">
    <property type="term" value="P:proteolysis"/>
    <property type="evidence" value="ECO:0007669"/>
    <property type="project" value="UniProtKB-KW"/>
</dbReference>
<feature type="binding site" evidence="12">
    <location>
        <position position="529"/>
    </location>
    <ligand>
        <name>L-glutamate</name>
        <dbReference type="ChEBI" id="CHEBI:29985"/>
    </ligand>
</feature>
<dbReference type="InterPro" id="IPR043138">
    <property type="entry name" value="GGT_lsub"/>
</dbReference>
<keyword evidence="15" id="KW-0812">Transmembrane</keyword>
<dbReference type="PRINTS" id="PR01210">
    <property type="entry name" value="GGTRANSPTASE"/>
</dbReference>
<feature type="binding site" evidence="12">
    <location>
        <begin position="557"/>
        <end position="558"/>
    </location>
    <ligand>
        <name>L-glutamate</name>
        <dbReference type="ChEBI" id="CHEBI:29985"/>
    </ligand>
</feature>
<dbReference type="SUPFAM" id="SSF56235">
    <property type="entry name" value="N-terminal nucleophile aminohydrolases (Ntn hydrolases)"/>
    <property type="match status" value="1"/>
</dbReference>
<reference evidence="16 17" key="1">
    <citation type="submission" date="2017-03" db="EMBL/GenBank/DDBJ databases">
        <title>Widespread Adenine N6-methylation of Active Genes in Fungi.</title>
        <authorList>
            <consortium name="DOE Joint Genome Institute"/>
            <person name="Mondo S.J."/>
            <person name="Dannebaum R.O."/>
            <person name="Kuo R.C."/>
            <person name="Louie K.B."/>
            <person name="Bewick A.J."/>
            <person name="Labutti K."/>
            <person name="Haridas S."/>
            <person name="Kuo A."/>
            <person name="Salamov A."/>
            <person name="Ahrendt S.R."/>
            <person name="Lau R."/>
            <person name="Bowen B.P."/>
            <person name="Lipzen A."/>
            <person name="Sullivan W."/>
            <person name="Andreopoulos W.B."/>
            <person name="Clum A."/>
            <person name="Lindquist E."/>
            <person name="Daum C."/>
            <person name="Northen T.R."/>
            <person name="Ramamoorthy G."/>
            <person name="Schmitz R.J."/>
            <person name="Gryganskyi A."/>
            <person name="Culley D."/>
            <person name="Magnuson J."/>
            <person name="James T.Y."/>
            <person name="O'Malley M.A."/>
            <person name="Stajich J.E."/>
            <person name="Spatafora J.W."/>
            <person name="Visel A."/>
            <person name="Grigoriev I.V."/>
        </authorList>
    </citation>
    <scope>NUCLEOTIDE SEQUENCE [LARGE SCALE GENOMIC DNA]</scope>
    <source>
        <strain evidence="16 17">NRRL Y-17943</strain>
    </source>
</reference>
<comment type="catalytic activity">
    <reaction evidence="2 13">
        <text>glutathione + H2O = L-cysteinylglycine + L-glutamate</text>
        <dbReference type="Rhea" id="RHEA:28807"/>
        <dbReference type="ChEBI" id="CHEBI:15377"/>
        <dbReference type="ChEBI" id="CHEBI:29985"/>
        <dbReference type="ChEBI" id="CHEBI:57925"/>
        <dbReference type="ChEBI" id="CHEBI:61694"/>
        <dbReference type="EC" id="3.4.19.13"/>
    </reaction>
</comment>
<feature type="binding site" evidence="12">
    <location>
        <position position="213"/>
    </location>
    <ligand>
        <name>L-glutamate</name>
        <dbReference type="ChEBI" id="CHEBI:29985"/>
    </ligand>
</feature>
<keyword evidence="8" id="KW-0325">Glycoprotein</keyword>
<evidence type="ECO:0000256" key="8">
    <source>
        <dbReference type="ARBA" id="ARBA00023180"/>
    </source>
</evidence>
<evidence type="ECO:0000256" key="5">
    <source>
        <dbReference type="ARBA" id="ARBA00022670"/>
    </source>
</evidence>
<evidence type="ECO:0000256" key="6">
    <source>
        <dbReference type="ARBA" id="ARBA00022679"/>
    </source>
</evidence>
<keyword evidence="6 13" id="KW-0808">Transferase</keyword>
<evidence type="ECO:0000256" key="2">
    <source>
        <dbReference type="ARBA" id="ARBA00001089"/>
    </source>
</evidence>
<protein>
    <recommendedName>
        <fullName evidence="13">Glutathione hydrolase</fullName>
        <ecNumber evidence="13">2.3.2.2</ecNumber>
        <ecNumber evidence="13">3.4.19.13</ecNumber>
    </recommendedName>
    <alternativeName>
        <fullName evidence="13">Gamma-glutamyltransferase</fullName>
    </alternativeName>
    <alternativeName>
        <fullName evidence="13">Gamma-glutamyltranspeptidase</fullName>
    </alternativeName>
</protein>
<comment type="catalytic activity">
    <reaction evidence="10 13">
        <text>an N-terminal (5-L-glutamyl)-[peptide] + an alpha-amino acid = 5-L-glutamyl amino acid + an N-terminal L-alpha-aminoacyl-[peptide]</text>
        <dbReference type="Rhea" id="RHEA:23904"/>
        <dbReference type="Rhea" id="RHEA-COMP:9780"/>
        <dbReference type="Rhea" id="RHEA-COMP:9795"/>
        <dbReference type="ChEBI" id="CHEBI:77644"/>
        <dbReference type="ChEBI" id="CHEBI:78597"/>
        <dbReference type="ChEBI" id="CHEBI:78599"/>
        <dbReference type="ChEBI" id="CHEBI:78608"/>
        <dbReference type="EC" id="2.3.2.2"/>
    </reaction>
</comment>
<dbReference type="GO" id="GO:0103068">
    <property type="term" value="F:leukotriene C4 gamma-glutamyl transferase activity"/>
    <property type="evidence" value="ECO:0007669"/>
    <property type="project" value="UniProtKB-EC"/>
</dbReference>
<dbReference type="RefSeq" id="XP_021868637.1">
    <property type="nucleotide sequence ID" value="XM_022012013.1"/>
</dbReference>
<dbReference type="EC" id="2.3.2.2" evidence="13"/>
<dbReference type="EC" id="3.4.19.13" evidence="13"/>
<dbReference type="Gene3D" id="1.10.246.130">
    <property type="match status" value="1"/>
</dbReference>
<evidence type="ECO:0000256" key="13">
    <source>
        <dbReference type="RuleBase" id="RU368068"/>
    </source>
</evidence>
<feature type="binding site" evidence="12">
    <location>
        <position position="580"/>
    </location>
    <ligand>
        <name>L-glutamate</name>
        <dbReference type="ChEBI" id="CHEBI:29985"/>
    </ligand>
</feature>
<evidence type="ECO:0000256" key="4">
    <source>
        <dbReference type="ARBA" id="ARBA00009381"/>
    </source>
</evidence>
<evidence type="ECO:0000256" key="14">
    <source>
        <dbReference type="SAM" id="MobiDB-lite"/>
    </source>
</evidence>
<dbReference type="OrthoDB" id="1081007at2759"/>
<keyword evidence="15" id="KW-0472">Membrane</keyword>
<accession>A0A1Y1UA00</accession>
<feature type="binding site" evidence="12">
    <location>
        <begin position="505"/>
        <end position="507"/>
    </location>
    <ligand>
        <name>L-glutamate</name>
        <dbReference type="ChEBI" id="CHEBI:29985"/>
    </ligand>
</feature>
<keyword evidence="15" id="KW-1133">Transmembrane helix</keyword>
<dbReference type="UniPathway" id="UPA00204"/>
<evidence type="ECO:0000256" key="15">
    <source>
        <dbReference type="SAM" id="Phobius"/>
    </source>
</evidence>
<evidence type="ECO:0000256" key="12">
    <source>
        <dbReference type="PIRSR" id="PIRSR600101-2"/>
    </source>
</evidence>
<dbReference type="Proteomes" id="UP000193218">
    <property type="component" value="Unassembled WGS sequence"/>
</dbReference>
<dbReference type="Gene3D" id="3.60.20.40">
    <property type="match status" value="1"/>
</dbReference>
<keyword evidence="17" id="KW-1185">Reference proteome</keyword>
<dbReference type="GeneID" id="33553821"/>
<evidence type="ECO:0000256" key="10">
    <source>
        <dbReference type="ARBA" id="ARBA00047417"/>
    </source>
</evidence>
<evidence type="ECO:0000256" key="1">
    <source>
        <dbReference type="ARBA" id="ARBA00001049"/>
    </source>
</evidence>
<comment type="pathway">
    <text evidence="3 13">Sulfur metabolism; glutathione metabolism.</text>
</comment>
<dbReference type="GO" id="GO:0036374">
    <property type="term" value="F:glutathione hydrolase activity"/>
    <property type="evidence" value="ECO:0007669"/>
    <property type="project" value="UniProtKB-UniRule"/>
</dbReference>
<keyword evidence="9 13" id="KW-0012">Acyltransferase</keyword>
<dbReference type="FunFam" id="3.60.20.40:FF:000001">
    <property type="entry name" value="Gamma-glutamyltranspeptidase 1"/>
    <property type="match status" value="1"/>
</dbReference>
<comment type="function">
    <text evidence="13">Cleaves the gamma-glutamyl peptide bond of glutathione and glutathione conjugates.</text>
</comment>
<comment type="similarity">
    <text evidence="4">Belongs to the gamma-glutamyltransferase family.</text>
</comment>
<feature type="region of interest" description="Disordered" evidence="14">
    <location>
        <begin position="1"/>
        <end position="67"/>
    </location>
</feature>
<name>A0A1Y1UA00_9TREE</name>
<comment type="catalytic activity">
    <reaction evidence="1 13">
        <text>an S-substituted glutathione + H2O = an S-substituted L-cysteinylglycine + L-glutamate</text>
        <dbReference type="Rhea" id="RHEA:59468"/>
        <dbReference type="ChEBI" id="CHEBI:15377"/>
        <dbReference type="ChEBI" id="CHEBI:29985"/>
        <dbReference type="ChEBI" id="CHEBI:90779"/>
        <dbReference type="ChEBI" id="CHEBI:143103"/>
        <dbReference type="EC" id="3.4.19.13"/>
    </reaction>
</comment>
<dbReference type="AlphaFoldDB" id="A0A1Y1UA00"/>
<feature type="compositionally biased region" description="Basic and acidic residues" evidence="14">
    <location>
        <begin position="8"/>
        <end position="27"/>
    </location>
</feature>
<feature type="active site" description="Nucleophile" evidence="11">
    <location>
        <position position="487"/>
    </location>
</feature>
<organism evidence="16 17">
    <name type="scientific">Kockovaella imperatae</name>
    <dbReference type="NCBI Taxonomy" id="4999"/>
    <lineage>
        <taxon>Eukaryota</taxon>
        <taxon>Fungi</taxon>
        <taxon>Dikarya</taxon>
        <taxon>Basidiomycota</taxon>
        <taxon>Agaricomycotina</taxon>
        <taxon>Tremellomycetes</taxon>
        <taxon>Tremellales</taxon>
        <taxon>Cuniculitremaceae</taxon>
        <taxon>Kockovaella</taxon>
    </lineage>
</organism>
<evidence type="ECO:0000313" key="17">
    <source>
        <dbReference type="Proteomes" id="UP000193218"/>
    </source>
</evidence>
<evidence type="ECO:0000256" key="7">
    <source>
        <dbReference type="ARBA" id="ARBA00022801"/>
    </source>
</evidence>
<dbReference type="EMBL" id="NBSH01000014">
    <property type="protein sequence ID" value="ORX34374.1"/>
    <property type="molecule type" value="Genomic_DNA"/>
</dbReference>
<dbReference type="GO" id="GO:0006751">
    <property type="term" value="P:glutathione catabolic process"/>
    <property type="evidence" value="ECO:0007669"/>
    <property type="project" value="UniProtKB-UniRule"/>
</dbReference>
<dbReference type="GO" id="GO:0005886">
    <property type="term" value="C:plasma membrane"/>
    <property type="evidence" value="ECO:0007669"/>
    <property type="project" value="TreeGrafter"/>
</dbReference>
<sequence length="679" mass="74126">MPSSSSREAQDRAERERLLPNENERNGPDNQRTPSSWWTPRMFSGCNDPNSVEEDEEDGVPSRYPKRSSSKFWIQSSTYLVILVTGIFLGLVASKMHREIKASRGNGFPTEAGYPKIPPPSGLPRPPAYLVNGTHGAVASEEVTCSNLGLSILKDKNGTAVDAAVTTALCVGLLNAFASGIGGGGFMVIRIPEHSPLPHHKAREAGIWAVDFRETSPAKSQKEMYGEKKAGRVAAQNGGLAIGVPGELRGLEMAHEMYGTLPWEELVMPVAELAKRYQVSRILAKRIRSMGESWMKNFDAWKQVYAPDGQFVVEGDWIARKNYGKTLETIARHGASAFYEGEIAKKSVRTIQGYDGIMDEEDLKSFKARRYPAIHQTYHGKTIYTTSAPTSGGVMLGILNLLEPYNFQESSCLDSHINQHRLVEAMKFGFGARSEVCDPAFAQNASRFDEFYSKEWADAIRPLITDNTTHDYKYYGLVHDTPIDKGTTHLSVVDQWGGAASVTSTVNGIWGSKVMDPETGIIFNNEQDDFAIPGAADQFGLQPSPWNYPAPGKKPLSSTAATIILNDDGSLHAVLGGSGGSRIFPSIVQVILNLECGYDISAAIERPRIHNQIVPQITTIEVGPEGEDKGLSKSLRAKGHELLLFDVNLGIAEVQGVILDNGTLWAASDSRKHGVAAAY</sequence>
<keyword evidence="7 13" id="KW-0378">Hydrolase</keyword>
<evidence type="ECO:0000313" key="16">
    <source>
        <dbReference type="EMBL" id="ORX34374.1"/>
    </source>
</evidence>
<dbReference type="GO" id="GO:0000324">
    <property type="term" value="C:fungal-type vacuole"/>
    <property type="evidence" value="ECO:0007669"/>
    <property type="project" value="TreeGrafter"/>
</dbReference>
<evidence type="ECO:0000256" key="9">
    <source>
        <dbReference type="ARBA" id="ARBA00023315"/>
    </source>
</evidence>
<dbReference type="PANTHER" id="PTHR11686">
    <property type="entry name" value="GAMMA GLUTAMYL TRANSPEPTIDASE"/>
    <property type="match status" value="1"/>
</dbReference>
<dbReference type="FunCoup" id="A0A1Y1UA00">
    <property type="interactions" value="83"/>
</dbReference>
<gene>
    <name evidence="16" type="ORF">BD324DRAFT_144975</name>
</gene>
<dbReference type="STRING" id="4999.A0A1Y1UA00"/>
<dbReference type="NCBIfam" id="TIGR00066">
    <property type="entry name" value="g_glut_trans"/>
    <property type="match status" value="1"/>
</dbReference>
<dbReference type="InterPro" id="IPR000101">
    <property type="entry name" value="GGT_peptidase"/>
</dbReference>